<reference evidence="1" key="1">
    <citation type="submission" date="2019-04" db="EMBL/GenBank/DDBJ databases">
        <title>An insight into the mialome of Ixodes scapularis.</title>
        <authorList>
            <person name="Ribeiro J.M."/>
            <person name="Mather T.N."/>
            <person name="Karim S."/>
        </authorList>
    </citation>
    <scope>NUCLEOTIDE SEQUENCE</scope>
</reference>
<evidence type="ECO:0000313" key="1">
    <source>
        <dbReference type="EMBL" id="MOY35828.1"/>
    </source>
</evidence>
<protein>
    <submittedName>
        <fullName evidence="1">Uncharacterized protein</fullName>
    </submittedName>
</protein>
<organism evidence="1">
    <name type="scientific">Ixodes scapularis</name>
    <name type="common">Black-legged tick</name>
    <name type="synonym">Deer tick</name>
    <dbReference type="NCBI Taxonomy" id="6945"/>
    <lineage>
        <taxon>Eukaryota</taxon>
        <taxon>Metazoa</taxon>
        <taxon>Ecdysozoa</taxon>
        <taxon>Arthropoda</taxon>
        <taxon>Chelicerata</taxon>
        <taxon>Arachnida</taxon>
        <taxon>Acari</taxon>
        <taxon>Parasitiformes</taxon>
        <taxon>Ixodida</taxon>
        <taxon>Ixodoidea</taxon>
        <taxon>Ixodidae</taxon>
        <taxon>Ixodinae</taxon>
        <taxon>Ixodes</taxon>
    </lineage>
</organism>
<sequence>MYKTLLVCSQAPAVSLLWARCIRRRFTPVCACAVHTPAKRGLVCKQRDGLQQKHALQQETLKVTSNHGTSGNSIWARISVPASRNSNYDASPMSITHVYEQFIVGIASFQESTSFSRKTKSKKKYIIT</sequence>
<dbReference type="EMBL" id="GHJT01001857">
    <property type="protein sequence ID" value="MOY35828.1"/>
    <property type="molecule type" value="Transcribed_RNA"/>
</dbReference>
<dbReference type="AlphaFoldDB" id="A0A4D5RFF1"/>
<name>A0A4D5RFF1_IXOSC</name>
<accession>A0A4D5RFF1</accession>
<proteinExistence type="predicted"/>